<organism evidence="1 2">
    <name type="scientific">Pseudomarimonas arenosa</name>
    <dbReference type="NCBI Taxonomy" id="2774145"/>
    <lineage>
        <taxon>Bacteria</taxon>
        <taxon>Pseudomonadati</taxon>
        <taxon>Pseudomonadota</taxon>
        <taxon>Gammaproteobacteria</taxon>
        <taxon>Lysobacterales</taxon>
        <taxon>Lysobacteraceae</taxon>
        <taxon>Pseudomarimonas</taxon>
    </lineage>
</organism>
<dbReference type="SUPFAM" id="SSF56059">
    <property type="entry name" value="Glutathione synthetase ATP-binding domain-like"/>
    <property type="match status" value="1"/>
</dbReference>
<dbReference type="PANTHER" id="PTHR21621">
    <property type="entry name" value="RIBOSOMAL PROTEIN S6 MODIFICATION PROTEIN"/>
    <property type="match status" value="1"/>
</dbReference>
<reference evidence="1 2" key="1">
    <citation type="submission" date="2020-09" db="EMBL/GenBank/DDBJ databases">
        <title>Pseudoxanthomonas sp. CAU 1598 isolated from sand of Yaerae Beach.</title>
        <authorList>
            <person name="Kim W."/>
        </authorList>
    </citation>
    <scope>NUCLEOTIDE SEQUENCE [LARGE SCALE GENOMIC DNA]</scope>
    <source>
        <strain evidence="1 2">CAU 1598</strain>
    </source>
</reference>
<dbReference type="GO" id="GO:0009432">
    <property type="term" value="P:SOS response"/>
    <property type="evidence" value="ECO:0007669"/>
    <property type="project" value="TreeGrafter"/>
</dbReference>
<dbReference type="GO" id="GO:0005737">
    <property type="term" value="C:cytoplasm"/>
    <property type="evidence" value="ECO:0007669"/>
    <property type="project" value="TreeGrafter"/>
</dbReference>
<name>A0AAW3ZQD9_9GAMM</name>
<dbReference type="EMBL" id="JACYTR010000061">
    <property type="protein sequence ID" value="MBD8527704.1"/>
    <property type="molecule type" value="Genomic_DNA"/>
</dbReference>
<evidence type="ECO:0008006" key="3">
    <source>
        <dbReference type="Google" id="ProtNLM"/>
    </source>
</evidence>
<keyword evidence="2" id="KW-1185">Reference proteome</keyword>
<accession>A0AAW3ZQD9</accession>
<dbReference type="Proteomes" id="UP000613768">
    <property type="component" value="Unassembled WGS sequence"/>
</dbReference>
<evidence type="ECO:0000313" key="1">
    <source>
        <dbReference type="EMBL" id="MBD8527704.1"/>
    </source>
</evidence>
<sequence>MMILTGFDDVHAAVIEALLLERGHSVVRQFGNDLPRLSSVDMHFNDSNIGSPMQHHGIDGVVDLGKVDVVWNRRPQAPQVPSGLNREDLQFVKQELLSFESGYYHMLDDAFWANPRNTALSCNVKPLQLKHAMTVGLQVPPTLVSNRPKAIRDFLRRHPRAIYKPLRGMIWHEEGKEYGSYTARVTGDDLPADLLLRAAPGIYQQQVEKSFEVRAQFFGRSCFAVGIDSHQIQYGEFDWRLHQSAENSTGPIELPAGVQDACVRLMRKLGIVCGAFDFIVTPQGEWVFLEVNEAGQFIFVEQWAPEHPLMDACCAFLESRDPDFVYRQPASPRRWADVICDFDFNQLLATDRERRQQQVTRSEESATAA</sequence>
<dbReference type="AlphaFoldDB" id="A0AAW3ZQD9"/>
<gene>
    <name evidence="1" type="ORF">IFO71_18310</name>
</gene>
<proteinExistence type="predicted"/>
<comment type="caution">
    <text evidence="1">The sequence shown here is derived from an EMBL/GenBank/DDBJ whole genome shotgun (WGS) entry which is preliminary data.</text>
</comment>
<evidence type="ECO:0000313" key="2">
    <source>
        <dbReference type="Proteomes" id="UP000613768"/>
    </source>
</evidence>
<dbReference type="RefSeq" id="WP_192031126.1">
    <property type="nucleotide sequence ID" value="NZ_JACYTR010000061.1"/>
</dbReference>
<dbReference type="Gene3D" id="3.30.470.20">
    <property type="entry name" value="ATP-grasp fold, B domain"/>
    <property type="match status" value="1"/>
</dbReference>
<dbReference type="GO" id="GO:0018169">
    <property type="term" value="F:ribosomal S6-glutamic acid ligase activity"/>
    <property type="evidence" value="ECO:0007669"/>
    <property type="project" value="TreeGrafter"/>
</dbReference>
<dbReference type="PANTHER" id="PTHR21621:SF0">
    <property type="entry name" value="BETA-CITRYLGLUTAMATE SYNTHASE B-RELATED"/>
    <property type="match status" value="1"/>
</dbReference>
<protein>
    <recommendedName>
        <fullName evidence="3">ATP-grasp domain-containing protein</fullName>
    </recommendedName>
</protein>